<keyword evidence="4" id="KW-1185">Reference proteome</keyword>
<dbReference type="InterPro" id="IPR035969">
    <property type="entry name" value="Rab-GAP_TBC_sf"/>
</dbReference>
<dbReference type="GO" id="GO:0005096">
    <property type="term" value="F:GTPase activator activity"/>
    <property type="evidence" value="ECO:0007669"/>
    <property type="project" value="TreeGrafter"/>
</dbReference>
<dbReference type="OrthoDB" id="294251at2759"/>
<comment type="caution">
    <text evidence="3">The sequence shown here is derived from an EMBL/GenBank/DDBJ whole genome shotgun (WGS) entry which is preliminary data.</text>
</comment>
<gene>
    <name evidence="3" type="ORF">HETSPECPRED_004092</name>
</gene>
<evidence type="ECO:0000259" key="2">
    <source>
        <dbReference type="PROSITE" id="PS50086"/>
    </source>
</evidence>
<dbReference type="InterPro" id="IPR050302">
    <property type="entry name" value="Rab_GAP_TBC_domain"/>
</dbReference>
<dbReference type="PROSITE" id="PS50086">
    <property type="entry name" value="TBC_RABGAP"/>
    <property type="match status" value="1"/>
</dbReference>
<protein>
    <recommendedName>
        <fullName evidence="2">Rab-GAP TBC domain-containing protein</fullName>
    </recommendedName>
</protein>
<evidence type="ECO:0000256" key="1">
    <source>
        <dbReference type="SAM" id="MobiDB-lite"/>
    </source>
</evidence>
<sequence>MASDSIELELENSTKSSKNNNKSLKKKTSLTTLFATRLRKSSRTQAGPVPPQTQGTLEISGKQLGSNPLPSSPPSAGPGGLANLAIPTSSNCAVKTQRRHVKAYDVKNDITTTPVKVSTSHGYVTSSEITHPIERNGKPQLPAFPRLHSKSHGSLHAVSSDSRYDLPSSLYKNNIDLSRAGPDGPNTAANQVPARIENVWSNGSVNDLQYSSTSSSSSPWHRIHEMDDNRTSSPSALSHTSNGVHASSTVRSSDISRRTSLGDLSVDVYKDPSPINVDMTVDDAINMYVDGFSDDAVSIERTIPKSSMAEIEKRRSARIAEAINDSIGSELLSARGPSSVGSHSSAAIMSGAVFEGFSEAPILVAPTAARDQYGFFKASHHIITAQYDAWNRTYLPNQERQSLKWQSYMRKCKLMSSTPHDFPQRGAKTQQYVRKGIPPAWRGAAWFHYAGGKSLVQKHPHLYENLLARSGTSELSDHDKEIIERDLHRTFPDNVRFKTENSRASSDLTELPLVSSLRNVLRAFSLHALKIGYCQSLNFICGLLLLFLPEEKAFWMLHIITTEYVPGSHEVSLEGTNVDLWVLMIALKESMPGVWAKVAAGENDSGILSTKLPPISLCTTSWFMSLFIGTLPIESVLRVWDILFYEGSKTLFRVALAIFKIGEERLRSLTDSMDMFQVVQSLPRELLDVDLLMSVAFRRGRVSQEWVENKRRERRQWYARESAKLSQP</sequence>
<feature type="region of interest" description="Disordered" evidence="1">
    <location>
        <begin position="1"/>
        <end position="81"/>
    </location>
</feature>
<reference evidence="3" key="1">
    <citation type="submission" date="2021-03" db="EMBL/GenBank/DDBJ databases">
        <authorList>
            <person name="Tagirdzhanova G."/>
        </authorList>
    </citation>
    <scope>NUCLEOTIDE SEQUENCE</scope>
</reference>
<accession>A0A8H3F6Y9</accession>
<dbReference type="FunFam" id="1.10.8.270:FF:000016">
    <property type="entry name" value="TBC1 domain family member 2A"/>
    <property type="match status" value="1"/>
</dbReference>
<feature type="compositionally biased region" description="Acidic residues" evidence="1">
    <location>
        <begin position="1"/>
        <end position="10"/>
    </location>
</feature>
<feature type="domain" description="Rab-GAP TBC" evidence="2">
    <location>
        <begin position="436"/>
        <end position="647"/>
    </location>
</feature>
<name>A0A8H3F6Y9_9LECA</name>
<dbReference type="PANTHER" id="PTHR47219">
    <property type="entry name" value="RAB GTPASE-ACTIVATING PROTEIN 1-LIKE"/>
    <property type="match status" value="1"/>
</dbReference>
<dbReference type="SUPFAM" id="SSF47923">
    <property type="entry name" value="Ypt/Rab-GAP domain of gyp1p"/>
    <property type="match status" value="2"/>
</dbReference>
<dbReference type="AlphaFoldDB" id="A0A8H3F6Y9"/>
<evidence type="ECO:0000313" key="4">
    <source>
        <dbReference type="Proteomes" id="UP000664521"/>
    </source>
</evidence>
<evidence type="ECO:0000313" key="3">
    <source>
        <dbReference type="EMBL" id="CAF9919737.1"/>
    </source>
</evidence>
<dbReference type="Pfam" id="PF00566">
    <property type="entry name" value="RabGAP-TBC"/>
    <property type="match status" value="1"/>
</dbReference>
<dbReference type="Gene3D" id="1.10.472.80">
    <property type="entry name" value="Ypt/Rab-GAP domain of gyp1p, domain 3"/>
    <property type="match status" value="1"/>
</dbReference>
<dbReference type="EMBL" id="CAJPDS010000024">
    <property type="protein sequence ID" value="CAF9919737.1"/>
    <property type="molecule type" value="Genomic_DNA"/>
</dbReference>
<dbReference type="Proteomes" id="UP000664521">
    <property type="component" value="Unassembled WGS sequence"/>
</dbReference>
<dbReference type="PANTHER" id="PTHR47219:SF20">
    <property type="entry name" value="TBC1 DOMAIN FAMILY MEMBER 2B"/>
    <property type="match status" value="1"/>
</dbReference>
<feature type="compositionally biased region" description="Polar residues" evidence="1">
    <location>
        <begin position="231"/>
        <end position="253"/>
    </location>
</feature>
<dbReference type="Gene3D" id="1.10.8.270">
    <property type="entry name" value="putative rabgap domain of human tbc1 domain family member 14 like domains"/>
    <property type="match status" value="1"/>
</dbReference>
<proteinExistence type="predicted"/>
<dbReference type="SMART" id="SM00164">
    <property type="entry name" value="TBC"/>
    <property type="match status" value="1"/>
</dbReference>
<feature type="compositionally biased region" description="Low complexity" evidence="1">
    <location>
        <begin position="13"/>
        <end position="22"/>
    </location>
</feature>
<organism evidence="3 4">
    <name type="scientific">Heterodermia speciosa</name>
    <dbReference type="NCBI Taxonomy" id="116794"/>
    <lineage>
        <taxon>Eukaryota</taxon>
        <taxon>Fungi</taxon>
        <taxon>Dikarya</taxon>
        <taxon>Ascomycota</taxon>
        <taxon>Pezizomycotina</taxon>
        <taxon>Lecanoromycetes</taxon>
        <taxon>OSLEUM clade</taxon>
        <taxon>Lecanoromycetidae</taxon>
        <taxon>Caliciales</taxon>
        <taxon>Physciaceae</taxon>
        <taxon>Heterodermia</taxon>
    </lineage>
</organism>
<dbReference type="GO" id="GO:0031267">
    <property type="term" value="F:small GTPase binding"/>
    <property type="evidence" value="ECO:0007669"/>
    <property type="project" value="TreeGrafter"/>
</dbReference>
<dbReference type="InterPro" id="IPR000195">
    <property type="entry name" value="Rab-GAP-TBC_dom"/>
</dbReference>
<feature type="region of interest" description="Disordered" evidence="1">
    <location>
        <begin position="205"/>
        <end position="254"/>
    </location>
</feature>